<reference evidence="1 2" key="1">
    <citation type="submission" date="2019-04" db="EMBL/GenBank/DDBJ databases">
        <title>Nine Novel Phages from a Plateau Lake in Southwest China Provide Insights into Aeromonas Phage Diversity.</title>
        <authorList>
            <person name="Xiao W."/>
            <person name="Bai M."/>
            <person name="Wang Y."/>
            <person name="Cui X."/>
        </authorList>
    </citation>
    <scope>NUCLEOTIDE SEQUENCE [LARGE SCALE GENOMIC DNA]</scope>
</reference>
<dbReference type="Proteomes" id="UP000316128">
    <property type="component" value="Segment"/>
</dbReference>
<proteinExistence type="predicted"/>
<keyword evidence="2" id="KW-1185">Reference proteome</keyword>
<organism evidence="1 2">
    <name type="scientific">Aeromonas phage 2L372D</name>
    <dbReference type="NCBI Taxonomy" id="2588097"/>
    <lineage>
        <taxon>Viruses</taxon>
        <taxon>Duplodnaviria</taxon>
        <taxon>Heunggongvirae</taxon>
        <taxon>Uroviricota</taxon>
        <taxon>Caudoviricetes</taxon>
        <taxon>Plateaulakevirus</taxon>
        <taxon>Plateaulakevirus pv2L372D</taxon>
    </lineage>
</organism>
<gene>
    <name evidence="1" type="ORF">2L372D_023</name>
</gene>
<evidence type="ECO:0000313" key="2">
    <source>
        <dbReference type="Proteomes" id="UP000316128"/>
    </source>
</evidence>
<protein>
    <submittedName>
        <fullName evidence="1">Uncharacterized protein</fullName>
    </submittedName>
</protein>
<accession>A0A4Y5TZB9</accession>
<name>A0A4Y5TZB9_9CAUD</name>
<dbReference type="EMBL" id="MK804893">
    <property type="protein sequence ID" value="QDB73937.1"/>
    <property type="molecule type" value="Genomic_DNA"/>
</dbReference>
<evidence type="ECO:0000313" key="1">
    <source>
        <dbReference type="EMBL" id="QDB73937.1"/>
    </source>
</evidence>
<sequence length="119" mass="13732">MSSNMDMNNATFAQRQEYASSLKDYKVLANFDGLLVAIDQNQPVNLYVSDLPNGRRTWISVTGKSYDIDGFKVVWSIHLDTLRSRLHDVCPSWYDRQRDKEGKGAIKEVLKFIKDNFPK</sequence>